<sequence>MPRHSGDGARVRLGSPDKVLFPETGFTKRDLADYYRRVSPVFLEQLRDRPISRVRYPDGIEGQRIFQRNISRGMPGWIRRFEVSASPGAMGTPQDRARTVTYPVVDDADGLAWMAGQATVEFHTPQWRLGPRGGVRRPDRLVIDLDPGEGTGLEECARVALMIRDRLEHDGLHPRPVTSGGKGLHLYARLTAQAPIPTTARAVHGYARRLAEGLAAEHPGTVIAHASKQDRVGRVFIDWSQNHPAKTTVTPYSLRAKGGSPSAAAPRDWDEIGPGLAQLGPADVLDRLD</sequence>
<dbReference type="KEGG" id="acij:JS278_01702"/>
<evidence type="ECO:0000313" key="4">
    <source>
        <dbReference type="Proteomes" id="UP000251995"/>
    </source>
</evidence>
<dbReference type="CDD" id="cd04861">
    <property type="entry name" value="LigD_Pol_like"/>
    <property type="match status" value="1"/>
</dbReference>
<dbReference type="OrthoDB" id="9802472at2"/>
<proteinExistence type="predicted"/>
<keyword evidence="4" id="KW-1185">Reference proteome</keyword>
<dbReference type="RefSeq" id="WP_114044809.1">
    <property type="nucleotide sequence ID" value="NZ_CP025198.1"/>
</dbReference>
<evidence type="ECO:0000259" key="2">
    <source>
        <dbReference type="Pfam" id="PF21686"/>
    </source>
</evidence>
<dbReference type="PANTHER" id="PTHR42705">
    <property type="entry name" value="BIFUNCTIONAL NON-HOMOLOGOUS END JOINING PROTEIN LIGD"/>
    <property type="match status" value="1"/>
</dbReference>
<name>A0A344UUB7_9ACTN</name>
<dbReference type="Proteomes" id="UP000251995">
    <property type="component" value="Chromosome"/>
</dbReference>
<dbReference type="InterPro" id="IPR014145">
    <property type="entry name" value="LigD_pol_dom"/>
</dbReference>
<dbReference type="PANTHER" id="PTHR42705:SF2">
    <property type="entry name" value="BIFUNCTIONAL NON-HOMOLOGOUS END JOINING PROTEIN LIGD"/>
    <property type="match status" value="1"/>
</dbReference>
<dbReference type="EMBL" id="CP025198">
    <property type="protein sequence ID" value="AXE38865.1"/>
    <property type="molecule type" value="Genomic_DNA"/>
</dbReference>
<dbReference type="InterPro" id="IPR052171">
    <property type="entry name" value="NHEJ_LigD"/>
</dbReference>
<protein>
    <submittedName>
        <fullName evidence="3">Multifunctional non-homologous end joining protein LigD</fullName>
    </submittedName>
</protein>
<reference evidence="3 4" key="1">
    <citation type="submission" date="2017-12" db="EMBL/GenBank/DDBJ databases">
        <title>The whole genome sequence of the Acidipropionibacterium virtanenii sp. nov. type strain JS278.</title>
        <authorList>
            <person name="Laine P."/>
            <person name="Deptula P."/>
            <person name="Varmanen P."/>
            <person name="Auvinen P."/>
        </authorList>
    </citation>
    <scope>NUCLEOTIDE SEQUENCE [LARGE SCALE GENOMIC DNA]</scope>
    <source>
        <strain evidence="3 4">JS278</strain>
    </source>
</reference>
<dbReference type="Gene3D" id="3.90.920.10">
    <property type="entry name" value="DNA primase, PRIM domain"/>
    <property type="match status" value="1"/>
</dbReference>
<dbReference type="AlphaFoldDB" id="A0A344UUB7"/>
<feature type="region of interest" description="Disordered" evidence="1">
    <location>
        <begin position="251"/>
        <end position="276"/>
    </location>
</feature>
<dbReference type="NCBIfam" id="TIGR02778">
    <property type="entry name" value="ligD_pol"/>
    <property type="match status" value="1"/>
</dbReference>
<feature type="domain" description="DNA ligase D polymerase" evidence="2">
    <location>
        <begin position="27"/>
        <end position="276"/>
    </location>
</feature>
<gene>
    <name evidence="3" type="primary">ligD_1</name>
    <name evidence="3" type="ORF">JS278_01702</name>
</gene>
<evidence type="ECO:0000313" key="3">
    <source>
        <dbReference type="EMBL" id="AXE38865.1"/>
    </source>
</evidence>
<dbReference type="Pfam" id="PF21686">
    <property type="entry name" value="LigD_Prim-Pol"/>
    <property type="match status" value="1"/>
</dbReference>
<accession>A0A344UUB7</accession>
<organism evidence="3 4">
    <name type="scientific">Acidipropionibacterium virtanenii</name>
    <dbReference type="NCBI Taxonomy" id="2057246"/>
    <lineage>
        <taxon>Bacteria</taxon>
        <taxon>Bacillati</taxon>
        <taxon>Actinomycetota</taxon>
        <taxon>Actinomycetes</taxon>
        <taxon>Propionibacteriales</taxon>
        <taxon>Propionibacteriaceae</taxon>
        <taxon>Acidipropionibacterium</taxon>
    </lineage>
</organism>
<evidence type="ECO:0000256" key="1">
    <source>
        <dbReference type="SAM" id="MobiDB-lite"/>
    </source>
</evidence>